<accession>A0AAD1S7L8</accession>
<evidence type="ECO:0000256" key="4">
    <source>
        <dbReference type="ARBA" id="ARBA00022824"/>
    </source>
</evidence>
<evidence type="ECO:0000313" key="10">
    <source>
        <dbReference type="EMBL" id="CAH2293065.1"/>
    </source>
</evidence>
<keyword evidence="6 9" id="KW-0472">Membrane</keyword>
<keyword evidence="10" id="KW-0675">Receptor</keyword>
<dbReference type="InterPro" id="IPR004345">
    <property type="entry name" value="TB2_DP1_HVA22"/>
</dbReference>
<keyword evidence="5 9" id="KW-1133">Transmembrane helix</keyword>
<organism evidence="10 11">
    <name type="scientific">Pelobates cultripes</name>
    <name type="common">Western spadefoot toad</name>
    <dbReference type="NCBI Taxonomy" id="61616"/>
    <lineage>
        <taxon>Eukaryota</taxon>
        <taxon>Metazoa</taxon>
        <taxon>Chordata</taxon>
        <taxon>Craniata</taxon>
        <taxon>Vertebrata</taxon>
        <taxon>Euteleostomi</taxon>
        <taxon>Amphibia</taxon>
        <taxon>Batrachia</taxon>
        <taxon>Anura</taxon>
        <taxon>Pelobatoidea</taxon>
        <taxon>Pelobatidae</taxon>
        <taxon>Pelobates</taxon>
    </lineage>
</organism>
<dbReference type="GO" id="GO:0030665">
    <property type="term" value="C:clathrin-coated vesicle membrane"/>
    <property type="evidence" value="ECO:0007669"/>
    <property type="project" value="UniProtKB-SubCell"/>
</dbReference>
<feature type="transmembrane region" description="Helical" evidence="9">
    <location>
        <begin position="44"/>
        <end position="68"/>
    </location>
</feature>
<dbReference type="Proteomes" id="UP001295444">
    <property type="component" value="Chromosome 05"/>
</dbReference>
<keyword evidence="3 9" id="KW-0812">Transmembrane</keyword>
<evidence type="ECO:0000256" key="5">
    <source>
        <dbReference type="ARBA" id="ARBA00022989"/>
    </source>
</evidence>
<evidence type="ECO:0000256" key="1">
    <source>
        <dbReference type="ARBA" id="ARBA00004477"/>
    </source>
</evidence>
<gene>
    <name evidence="10" type="ORF">PECUL_23A005974</name>
</gene>
<evidence type="ECO:0000313" key="11">
    <source>
        <dbReference type="Proteomes" id="UP001295444"/>
    </source>
</evidence>
<evidence type="ECO:0000256" key="8">
    <source>
        <dbReference type="ARBA" id="ARBA00029431"/>
    </source>
</evidence>
<reference evidence="10" key="1">
    <citation type="submission" date="2022-03" db="EMBL/GenBank/DDBJ databases">
        <authorList>
            <person name="Alioto T."/>
            <person name="Alioto T."/>
            <person name="Gomez Garrido J."/>
        </authorList>
    </citation>
    <scope>NUCLEOTIDE SEQUENCE</scope>
</reference>
<name>A0AAD1S7L8_PELCU</name>
<keyword evidence="7" id="KW-0968">Cytoplasmic vesicle</keyword>
<feature type="transmembrane region" description="Helical" evidence="9">
    <location>
        <begin position="119"/>
        <end position="136"/>
    </location>
</feature>
<evidence type="ECO:0000256" key="7">
    <source>
        <dbReference type="ARBA" id="ARBA00023329"/>
    </source>
</evidence>
<dbReference type="EMBL" id="OW240916">
    <property type="protein sequence ID" value="CAH2293065.1"/>
    <property type="molecule type" value="Genomic_DNA"/>
</dbReference>
<evidence type="ECO:0000256" key="9">
    <source>
        <dbReference type="RuleBase" id="RU362006"/>
    </source>
</evidence>
<comment type="subcellular location">
    <subcellularLocation>
        <location evidence="8">Cytoplasmic vesicle</location>
        <location evidence="8">Clathrin-coated vesicle membrane</location>
        <topology evidence="8">Multi-pass membrane protein</topology>
    </subcellularLocation>
    <subcellularLocation>
        <location evidence="1">Endoplasmic reticulum membrane</location>
        <topology evidence="1">Multi-pass membrane protein</topology>
    </subcellularLocation>
    <subcellularLocation>
        <location evidence="9">Membrane</location>
        <topology evidence="9">Multi-pass membrane protein</topology>
    </subcellularLocation>
</comment>
<keyword evidence="11" id="KW-1185">Reference proteome</keyword>
<keyword evidence="4" id="KW-0256">Endoplasmic reticulum</keyword>
<sequence length="202" mass="23085">MPSLRERFHNYLHGDNVVSRIFGKFEEKTGIKKTYLATGSICSLGLYLIFGYGASLVCNLIGFVYPAYTSIKAIESPDKKDDTIWLTYWVVYGVFSVVEFFSDIFLFWFPFYYLGKCAFLLWCMAPFTWNGSQILYSRFIRPFFLKHHQTVDSVVNDLGGHALSTAEMVTREVLQTLTSSRSLLRHEGGQQALPGTTHAKEQ</sequence>
<comment type="similarity">
    <text evidence="2 9">Belongs to the DP1 family.</text>
</comment>
<evidence type="ECO:0000256" key="3">
    <source>
        <dbReference type="ARBA" id="ARBA00022692"/>
    </source>
</evidence>
<dbReference type="Pfam" id="PF03134">
    <property type="entry name" value="TB2_DP1_HVA22"/>
    <property type="match status" value="1"/>
</dbReference>
<dbReference type="AlphaFoldDB" id="A0AAD1S7L8"/>
<dbReference type="GO" id="GO:0005789">
    <property type="term" value="C:endoplasmic reticulum membrane"/>
    <property type="evidence" value="ECO:0007669"/>
    <property type="project" value="UniProtKB-SubCell"/>
</dbReference>
<evidence type="ECO:0000256" key="2">
    <source>
        <dbReference type="ARBA" id="ARBA00008573"/>
    </source>
</evidence>
<dbReference type="PANTHER" id="PTHR12300">
    <property type="entry name" value="HVA22-LIKE PROTEINS"/>
    <property type="match status" value="1"/>
</dbReference>
<evidence type="ECO:0000256" key="6">
    <source>
        <dbReference type="ARBA" id="ARBA00023136"/>
    </source>
</evidence>
<feature type="transmembrane region" description="Helical" evidence="9">
    <location>
        <begin position="89"/>
        <end position="113"/>
    </location>
</feature>
<proteinExistence type="inferred from homology"/>
<protein>
    <recommendedName>
        <fullName evidence="9">Receptor expression-enhancing protein</fullName>
    </recommendedName>
</protein>
<dbReference type="PANTHER" id="PTHR12300:SF133">
    <property type="entry name" value="RECEPTOR EXPRESSION-ENHANCING PROTEIN 6"/>
    <property type="match status" value="1"/>
</dbReference>